<dbReference type="EMBL" id="SGPL01000965">
    <property type="protein sequence ID" value="THH05755.1"/>
    <property type="molecule type" value="Genomic_DNA"/>
</dbReference>
<gene>
    <name evidence="2" type="ORF">EW146_g9814</name>
</gene>
<dbReference type="PANTHER" id="PTHR46177:SF1">
    <property type="entry name" value="INTEGRASE CATALYTIC DOMAIN-CONTAINING PROTEIN"/>
    <property type="match status" value="1"/>
</dbReference>
<dbReference type="AlphaFoldDB" id="A0A4S4L378"/>
<evidence type="ECO:0000256" key="1">
    <source>
        <dbReference type="SAM" id="MobiDB-lite"/>
    </source>
</evidence>
<keyword evidence="3" id="KW-1185">Reference proteome</keyword>
<reference evidence="2 3" key="1">
    <citation type="submission" date="2019-02" db="EMBL/GenBank/DDBJ databases">
        <title>Genome sequencing of the rare red list fungi Bondarzewia mesenterica.</title>
        <authorList>
            <person name="Buettner E."/>
            <person name="Kellner H."/>
        </authorList>
    </citation>
    <scope>NUCLEOTIDE SEQUENCE [LARGE SCALE GENOMIC DNA]</scope>
    <source>
        <strain evidence="2 3">DSM 108281</strain>
    </source>
</reference>
<feature type="compositionally biased region" description="Acidic residues" evidence="1">
    <location>
        <begin position="443"/>
        <end position="453"/>
    </location>
</feature>
<evidence type="ECO:0000313" key="3">
    <source>
        <dbReference type="Proteomes" id="UP000310158"/>
    </source>
</evidence>
<feature type="region of interest" description="Disordered" evidence="1">
    <location>
        <begin position="420"/>
        <end position="453"/>
    </location>
</feature>
<protein>
    <submittedName>
        <fullName evidence="2">Uncharacterized protein</fullName>
    </submittedName>
</protein>
<dbReference type="Proteomes" id="UP000310158">
    <property type="component" value="Unassembled WGS sequence"/>
</dbReference>
<comment type="caution">
    <text evidence="2">The sequence shown here is derived from an EMBL/GenBank/DDBJ whole genome shotgun (WGS) entry which is preliminary data.</text>
</comment>
<evidence type="ECO:0000313" key="2">
    <source>
        <dbReference type="EMBL" id="THH05755.1"/>
    </source>
</evidence>
<dbReference type="PANTHER" id="PTHR46177">
    <property type="entry name" value="INTEGRASE CATALYTIC DOMAIN-CONTAINING PROTEIN"/>
    <property type="match status" value="1"/>
</dbReference>
<accession>A0A4S4L378</accession>
<organism evidence="2 3">
    <name type="scientific">Bondarzewia mesenterica</name>
    <dbReference type="NCBI Taxonomy" id="1095465"/>
    <lineage>
        <taxon>Eukaryota</taxon>
        <taxon>Fungi</taxon>
        <taxon>Dikarya</taxon>
        <taxon>Basidiomycota</taxon>
        <taxon>Agaricomycotina</taxon>
        <taxon>Agaricomycetes</taxon>
        <taxon>Russulales</taxon>
        <taxon>Bondarzewiaceae</taxon>
        <taxon>Bondarzewia</taxon>
    </lineage>
</organism>
<proteinExistence type="predicted"/>
<name>A0A4S4L378_9AGAM</name>
<sequence>MPQRNQHNPCPPENLLRPILTYYYNLRKSDKDIAELIAGHFDLDLYGLSPSSVKRYRNKWGLLGTRKQSHSLESIGPYVQKICKRFPARGARKITDALWVQYHMRAPRELVEQYLKLNEPEAVEQRRRGRLKSTEVHSGYINWVKIWRTNRNPCLITKYYIDAARKIGGVPLVTQSDLGSENYGIANAHTTVRRRLDPSLAETLQHRWMRKSKNVKPEILWSILRRDFSPGFEDILQMGFDNGWYDPDNELESLVFLWLAVPWLQAELDTWAPTIPISGLQAVVLQIIVSNEVLDEIEQEYAPPDNPVFDLVPRAFEDRARQLYTALGELDVTSESFWTVYRSLLEEFRNMPYDPEIAEAVQLAATYTNNNDNDHIPLLPLANLRQGGMVVAIDQQSTYEYVGGVEEPVLPKALASYVSVSGDGDRSESEEEMGQPEYADLTSDSDEDSSSEL</sequence>
<dbReference type="OrthoDB" id="5946233at2759"/>